<accession>A0A0C9M1C0</accession>
<dbReference type="AlphaFoldDB" id="A0A0C9M1C0"/>
<comment type="caution">
    <text evidence="1">The sequence shown here is derived from an EMBL/GenBank/DDBJ whole genome shotgun (WGS) entry which is preliminary data.</text>
</comment>
<gene>
    <name evidence="1" type="ORF">SP6_14_03850</name>
</gene>
<dbReference type="EMBL" id="BBJS01000014">
    <property type="protein sequence ID" value="GAN13225.1"/>
    <property type="molecule type" value="Genomic_DNA"/>
</dbReference>
<evidence type="ECO:0000313" key="1">
    <source>
        <dbReference type="EMBL" id="GAN13225.1"/>
    </source>
</evidence>
<name>A0A0C9M1C0_SPHPI</name>
<proteinExistence type="predicted"/>
<dbReference type="Proteomes" id="UP000032025">
    <property type="component" value="Unassembled WGS sequence"/>
</dbReference>
<evidence type="ECO:0000313" key="2">
    <source>
        <dbReference type="Proteomes" id="UP000032025"/>
    </source>
</evidence>
<keyword evidence="2" id="KW-1185">Reference proteome</keyword>
<reference evidence="1 2" key="1">
    <citation type="submission" date="2014-08" db="EMBL/GenBank/DDBJ databases">
        <title>Whole genome shotgun sequence of Sphingomonas paucimobilis NBRC 13935.</title>
        <authorList>
            <person name="Hosoyama A."/>
            <person name="Hashimoto M."/>
            <person name="Hosoyama Y."/>
            <person name="Noguchi M."/>
            <person name="Uohara A."/>
            <person name="Ohji S."/>
            <person name="Katano-Makiyama Y."/>
            <person name="Ichikawa N."/>
            <person name="Kimura A."/>
            <person name="Yamazoe A."/>
            <person name="Fujita N."/>
        </authorList>
    </citation>
    <scope>NUCLEOTIDE SEQUENCE [LARGE SCALE GENOMIC DNA]</scope>
    <source>
        <strain evidence="1 2">NBRC 13935</strain>
    </source>
</reference>
<organism evidence="1 2">
    <name type="scientific">Sphingomonas paucimobilis NBRC 13935</name>
    <dbReference type="NCBI Taxonomy" id="1219050"/>
    <lineage>
        <taxon>Bacteria</taxon>
        <taxon>Pseudomonadati</taxon>
        <taxon>Pseudomonadota</taxon>
        <taxon>Alphaproteobacteria</taxon>
        <taxon>Sphingomonadales</taxon>
        <taxon>Sphingomonadaceae</taxon>
        <taxon>Sphingomonas</taxon>
    </lineage>
</organism>
<sequence>MFADMGYCLARTSPRANGLASLPISPARPQHGAAIGDGRFPKERLRYDEAADCYHGPGERRLGIVIEAHDVPITAGDTASTLKVVTRVGARGKALRENPNLLPVTEPIVRSALAARERDGLVHLGSATWIATATA</sequence>
<protein>
    <submittedName>
        <fullName evidence="1">DNA, contig: SP614</fullName>
    </submittedName>
</protein>